<evidence type="ECO:0000313" key="2">
    <source>
        <dbReference type="EMBL" id="EOA20557.1"/>
    </source>
</evidence>
<dbReference type="InterPro" id="IPR050796">
    <property type="entry name" value="SCF_F-box_component"/>
</dbReference>
<dbReference type="Pfam" id="PF00646">
    <property type="entry name" value="F-box"/>
    <property type="match status" value="1"/>
</dbReference>
<gene>
    <name evidence="2" type="ORF">CARUB_v10000870mg</name>
</gene>
<dbReference type="SMART" id="SM00256">
    <property type="entry name" value="FBOX"/>
    <property type="match status" value="1"/>
</dbReference>
<dbReference type="InterPro" id="IPR001810">
    <property type="entry name" value="F-box_dom"/>
</dbReference>
<evidence type="ECO:0000259" key="1">
    <source>
        <dbReference type="SMART" id="SM00256"/>
    </source>
</evidence>
<dbReference type="eggNOG" id="ENOG502QVMN">
    <property type="taxonomic scope" value="Eukaryota"/>
</dbReference>
<sequence>MLYLYDKGPNGNCGFHCGRTLTHTFSFLRHQKKKFSRENPKSHLSLSFMKTLPSSLDLTFPDMATIPMDIVNDIFLRLPAKTLVRCRALSKPCYDLIDDPDFISSHLHRVLQTGDHLMILLRGALRIYSVDLDSLDSVYDVEHPMKRGGPTEVFGSCNGLIGLSNSPTDLAVFNPSTRQIHRLPPSSIDLPDGSSNRGYVFYGLGYDSVSDDYKVVRMVQFKRDSEDELGCTFPYEVKVFSLKKNSWKRIESASSSIQLLFYFYYHLLYRRGYGVLAGNSLHWVLPRRPGLIAFNLIVRFDLALEEFSIVRFPEAVANGNVDIQMDIGVLDGCLCLMCNYDQEYVDVWMMKEYNVRSSWTKAFTVQKPKSMKSIAYMRPLIYSKDRDKVLLEINNTKLVWFDLESKKMSTLRIKDCPSSYSAELVVSSLVLGCRGDLNNIKLREEQRAKEAEESKMMQNSRKRDDFLSKGFKLVL</sequence>
<dbReference type="PANTHER" id="PTHR31672">
    <property type="entry name" value="BNACNNG10540D PROTEIN"/>
    <property type="match status" value="1"/>
</dbReference>
<dbReference type="InterPro" id="IPR006527">
    <property type="entry name" value="F-box-assoc_dom_typ1"/>
</dbReference>
<dbReference type="Proteomes" id="UP000029121">
    <property type="component" value="Unassembled WGS sequence"/>
</dbReference>
<dbReference type="SUPFAM" id="SSF81383">
    <property type="entry name" value="F-box domain"/>
    <property type="match status" value="1"/>
</dbReference>
<accession>R0FEF6</accession>
<keyword evidence="3" id="KW-1185">Reference proteome</keyword>
<dbReference type="PANTHER" id="PTHR31672:SF13">
    <property type="entry name" value="F-BOX PROTEIN CPR30-LIKE"/>
    <property type="match status" value="1"/>
</dbReference>
<protein>
    <recommendedName>
        <fullName evidence="1">F-box domain-containing protein</fullName>
    </recommendedName>
</protein>
<dbReference type="InterPro" id="IPR036047">
    <property type="entry name" value="F-box-like_dom_sf"/>
</dbReference>
<dbReference type="STRING" id="81985.R0FEF6"/>
<name>R0FEF6_9BRAS</name>
<reference evidence="3" key="1">
    <citation type="journal article" date="2013" name="Nat. Genet.">
        <title>The Capsella rubella genome and the genomic consequences of rapid mating system evolution.</title>
        <authorList>
            <person name="Slotte T."/>
            <person name="Hazzouri K.M."/>
            <person name="Agren J.A."/>
            <person name="Koenig D."/>
            <person name="Maumus F."/>
            <person name="Guo Y.L."/>
            <person name="Steige K."/>
            <person name="Platts A.E."/>
            <person name="Escobar J.S."/>
            <person name="Newman L.K."/>
            <person name="Wang W."/>
            <person name="Mandakova T."/>
            <person name="Vello E."/>
            <person name="Smith L.M."/>
            <person name="Henz S.R."/>
            <person name="Steffen J."/>
            <person name="Takuno S."/>
            <person name="Brandvain Y."/>
            <person name="Coop G."/>
            <person name="Andolfatto P."/>
            <person name="Hu T.T."/>
            <person name="Blanchette M."/>
            <person name="Clark R.M."/>
            <person name="Quesneville H."/>
            <person name="Nordborg M."/>
            <person name="Gaut B.S."/>
            <person name="Lysak M.A."/>
            <person name="Jenkins J."/>
            <person name="Grimwood J."/>
            <person name="Chapman J."/>
            <person name="Prochnik S."/>
            <person name="Shu S."/>
            <person name="Rokhsar D."/>
            <person name="Schmutz J."/>
            <person name="Weigel D."/>
            <person name="Wright S.I."/>
        </authorList>
    </citation>
    <scope>NUCLEOTIDE SEQUENCE [LARGE SCALE GENOMIC DNA]</scope>
    <source>
        <strain evidence="3">cv. Monte Gargano</strain>
    </source>
</reference>
<dbReference type="InterPro" id="IPR017451">
    <property type="entry name" value="F-box-assoc_interact_dom"/>
</dbReference>
<dbReference type="NCBIfam" id="TIGR01640">
    <property type="entry name" value="F_box_assoc_1"/>
    <property type="match status" value="1"/>
</dbReference>
<dbReference type="AlphaFoldDB" id="R0FEF6"/>
<evidence type="ECO:0000313" key="3">
    <source>
        <dbReference type="Proteomes" id="UP000029121"/>
    </source>
</evidence>
<feature type="domain" description="F-box" evidence="1">
    <location>
        <begin position="66"/>
        <end position="106"/>
    </location>
</feature>
<dbReference type="Pfam" id="PF07734">
    <property type="entry name" value="FBA_1"/>
    <property type="match status" value="1"/>
</dbReference>
<dbReference type="EMBL" id="KB870810">
    <property type="protein sequence ID" value="EOA20557.1"/>
    <property type="molecule type" value="Genomic_DNA"/>
</dbReference>
<organism evidence="2 3">
    <name type="scientific">Capsella rubella</name>
    <dbReference type="NCBI Taxonomy" id="81985"/>
    <lineage>
        <taxon>Eukaryota</taxon>
        <taxon>Viridiplantae</taxon>
        <taxon>Streptophyta</taxon>
        <taxon>Embryophyta</taxon>
        <taxon>Tracheophyta</taxon>
        <taxon>Spermatophyta</taxon>
        <taxon>Magnoliopsida</taxon>
        <taxon>eudicotyledons</taxon>
        <taxon>Gunneridae</taxon>
        <taxon>Pentapetalae</taxon>
        <taxon>rosids</taxon>
        <taxon>malvids</taxon>
        <taxon>Brassicales</taxon>
        <taxon>Brassicaceae</taxon>
        <taxon>Camelineae</taxon>
        <taxon>Capsella</taxon>
    </lineage>
</organism>
<proteinExistence type="predicted"/>